<dbReference type="KEGG" id="act:ACLA_019450"/>
<dbReference type="Proteomes" id="UP000006701">
    <property type="component" value="Unassembled WGS sequence"/>
</dbReference>
<gene>
    <name evidence="1" type="ORF">ACLA_019450</name>
</gene>
<dbReference type="VEuPathDB" id="FungiDB:ACLA_019450"/>
<dbReference type="AlphaFoldDB" id="A1CNL9"/>
<accession>A1CNL9</accession>
<dbReference type="GeneID" id="4700855"/>
<organism evidence="1 2">
    <name type="scientific">Aspergillus clavatus (strain ATCC 1007 / CBS 513.65 / DSM 816 / NCTC 3887 / NRRL 1 / QM 1276 / 107)</name>
    <dbReference type="NCBI Taxonomy" id="344612"/>
    <lineage>
        <taxon>Eukaryota</taxon>
        <taxon>Fungi</taxon>
        <taxon>Dikarya</taxon>
        <taxon>Ascomycota</taxon>
        <taxon>Pezizomycotina</taxon>
        <taxon>Eurotiomycetes</taxon>
        <taxon>Eurotiomycetidae</taxon>
        <taxon>Eurotiales</taxon>
        <taxon>Aspergillaceae</taxon>
        <taxon>Aspergillus</taxon>
        <taxon>Aspergillus subgen. Fumigati</taxon>
    </lineage>
</organism>
<name>A1CNL9_ASPCL</name>
<dbReference type="EMBL" id="DS027059">
    <property type="protein sequence ID" value="EAW07240.1"/>
    <property type="molecule type" value="Genomic_DNA"/>
</dbReference>
<dbReference type="RefSeq" id="XP_001268666.1">
    <property type="nucleotide sequence ID" value="XM_001268665.1"/>
</dbReference>
<proteinExistence type="predicted"/>
<dbReference type="HOGENOM" id="CLU_2996146_0_0_1"/>
<evidence type="ECO:0000313" key="1">
    <source>
        <dbReference type="EMBL" id="EAW07240.1"/>
    </source>
</evidence>
<protein>
    <submittedName>
        <fullName evidence="1">Uncharacterized protein</fullName>
    </submittedName>
</protein>
<sequence length="57" mass="6208">MERGGPNGKSEILSGQQQANAENGWVDVIGHEGIGNLRRCFVLGSHHIVKSDYQTDT</sequence>
<reference evidence="1 2" key="1">
    <citation type="journal article" date="2008" name="PLoS Genet.">
        <title>Genomic islands in the pathogenic filamentous fungus Aspergillus fumigatus.</title>
        <authorList>
            <person name="Fedorova N.D."/>
            <person name="Khaldi N."/>
            <person name="Joardar V.S."/>
            <person name="Maiti R."/>
            <person name="Amedeo P."/>
            <person name="Anderson M.J."/>
            <person name="Crabtree J."/>
            <person name="Silva J.C."/>
            <person name="Badger J.H."/>
            <person name="Albarraq A."/>
            <person name="Angiuoli S."/>
            <person name="Bussey H."/>
            <person name="Bowyer P."/>
            <person name="Cotty P.J."/>
            <person name="Dyer P.S."/>
            <person name="Egan A."/>
            <person name="Galens K."/>
            <person name="Fraser-Liggett C.M."/>
            <person name="Haas B.J."/>
            <person name="Inman J.M."/>
            <person name="Kent R."/>
            <person name="Lemieux S."/>
            <person name="Malavazi I."/>
            <person name="Orvis J."/>
            <person name="Roemer T."/>
            <person name="Ronning C.M."/>
            <person name="Sundaram J.P."/>
            <person name="Sutton G."/>
            <person name="Turner G."/>
            <person name="Venter J.C."/>
            <person name="White O.R."/>
            <person name="Whitty B.R."/>
            <person name="Youngman P."/>
            <person name="Wolfe K.H."/>
            <person name="Goldman G.H."/>
            <person name="Wortman J.R."/>
            <person name="Jiang B."/>
            <person name="Denning D.W."/>
            <person name="Nierman W.C."/>
        </authorList>
    </citation>
    <scope>NUCLEOTIDE SEQUENCE [LARGE SCALE GENOMIC DNA]</scope>
    <source>
        <strain evidence="2">ATCC 1007 / CBS 513.65 / DSM 816 / NCTC 3887 / NRRL 1</strain>
    </source>
</reference>
<keyword evidence="2" id="KW-1185">Reference proteome</keyword>
<evidence type="ECO:0000313" key="2">
    <source>
        <dbReference type="Proteomes" id="UP000006701"/>
    </source>
</evidence>